<feature type="transmembrane region" description="Helical" evidence="7">
    <location>
        <begin position="298"/>
        <end position="329"/>
    </location>
</feature>
<organism evidence="9 10">
    <name type="scientific">Vallitalea longa</name>
    <dbReference type="NCBI Taxonomy" id="2936439"/>
    <lineage>
        <taxon>Bacteria</taxon>
        <taxon>Bacillati</taxon>
        <taxon>Bacillota</taxon>
        <taxon>Clostridia</taxon>
        <taxon>Lachnospirales</taxon>
        <taxon>Vallitaleaceae</taxon>
        <taxon>Vallitalea</taxon>
    </lineage>
</organism>
<evidence type="ECO:0000256" key="1">
    <source>
        <dbReference type="ARBA" id="ARBA00004651"/>
    </source>
</evidence>
<dbReference type="AlphaFoldDB" id="A0A9W5YDM0"/>
<evidence type="ECO:0000259" key="8">
    <source>
        <dbReference type="Pfam" id="PF02687"/>
    </source>
</evidence>
<feature type="transmembrane region" description="Helical" evidence="7">
    <location>
        <begin position="349"/>
        <end position="370"/>
    </location>
</feature>
<feature type="transmembrane region" description="Helical" evidence="7">
    <location>
        <begin position="256"/>
        <end position="278"/>
    </location>
</feature>
<sequence>MGFKLFSNVLFENKKILVTFILLLILTLTFISIRIISLTNDLEENSMPDIIVKGKMDEDGKLRYKYYNDMPTVSRQLTESLDDDIKVYGITTRSMATMKDSLTNSKIEYTIYGVDKRFMEEKLSHKISQGGLPQSEELEAVMGSYARNFYKVNVDERINHPITLNTDWIEKDINNYTLSGVLDENMKFFKGGIFLSRDTYEKLYNKVEENLVFIYVNGEKDYNNALDMIYQLKRKDNNIGDVIMNFHYKVMARRKATISCILIGIVALVLVLVMIAYLMKGLTKKIGILKSLGISNQYILAVFIGGLCLTYFISYLLSIVFTYVITILLNINMSNFLGYQVKEYEMNNYSLLVGILFVLACSLVSYINIYRYNSKISPKKAMMKD</sequence>
<comment type="caution">
    <text evidence="9">The sequence shown here is derived from an EMBL/GenBank/DDBJ whole genome shotgun (WGS) entry which is preliminary data.</text>
</comment>
<dbReference type="Pfam" id="PF02687">
    <property type="entry name" value="FtsX"/>
    <property type="match status" value="1"/>
</dbReference>
<name>A0A9W5YDM0_9FIRM</name>
<dbReference type="PANTHER" id="PTHR30572">
    <property type="entry name" value="MEMBRANE COMPONENT OF TRANSPORTER-RELATED"/>
    <property type="match status" value="1"/>
</dbReference>
<evidence type="ECO:0000256" key="3">
    <source>
        <dbReference type="ARBA" id="ARBA00022692"/>
    </source>
</evidence>
<keyword evidence="10" id="KW-1185">Reference proteome</keyword>
<evidence type="ECO:0000256" key="2">
    <source>
        <dbReference type="ARBA" id="ARBA00022475"/>
    </source>
</evidence>
<dbReference type="EMBL" id="BRLB01000027">
    <property type="protein sequence ID" value="GKX32155.1"/>
    <property type="molecule type" value="Genomic_DNA"/>
</dbReference>
<comment type="similarity">
    <text evidence="6">Belongs to the ABC-4 integral membrane protein family.</text>
</comment>
<evidence type="ECO:0000313" key="10">
    <source>
        <dbReference type="Proteomes" id="UP001144256"/>
    </source>
</evidence>
<comment type="subcellular location">
    <subcellularLocation>
        <location evidence="1">Cell membrane</location>
        <topology evidence="1">Multi-pass membrane protein</topology>
    </subcellularLocation>
</comment>
<gene>
    <name evidence="9" type="ORF">SH1V18_46350</name>
</gene>
<keyword evidence="4 7" id="KW-1133">Transmembrane helix</keyword>
<keyword evidence="5 7" id="KW-0472">Membrane</keyword>
<protein>
    <recommendedName>
        <fullName evidence="8">ABC3 transporter permease C-terminal domain-containing protein</fullName>
    </recommendedName>
</protein>
<dbReference type="PANTHER" id="PTHR30572:SF4">
    <property type="entry name" value="ABC TRANSPORTER PERMEASE YTRF"/>
    <property type="match status" value="1"/>
</dbReference>
<keyword evidence="3 7" id="KW-0812">Transmembrane</keyword>
<dbReference type="InterPro" id="IPR003838">
    <property type="entry name" value="ABC3_permease_C"/>
</dbReference>
<evidence type="ECO:0000256" key="6">
    <source>
        <dbReference type="ARBA" id="ARBA00038076"/>
    </source>
</evidence>
<reference evidence="9" key="1">
    <citation type="submission" date="2022-06" db="EMBL/GenBank/DDBJ databases">
        <title>Vallitalea longa sp. nov., an anaerobic bacterium isolated from marine sediment.</title>
        <authorList>
            <person name="Hirano S."/>
            <person name="Terahara T."/>
            <person name="Mori K."/>
            <person name="Hamada M."/>
            <person name="Matsumoto R."/>
            <person name="Kobayashi T."/>
        </authorList>
    </citation>
    <scope>NUCLEOTIDE SEQUENCE</scope>
    <source>
        <strain evidence="9">SH18-1</strain>
    </source>
</reference>
<dbReference type="Proteomes" id="UP001144256">
    <property type="component" value="Unassembled WGS sequence"/>
</dbReference>
<proteinExistence type="inferred from homology"/>
<dbReference type="GO" id="GO:0022857">
    <property type="term" value="F:transmembrane transporter activity"/>
    <property type="evidence" value="ECO:0007669"/>
    <property type="project" value="TreeGrafter"/>
</dbReference>
<evidence type="ECO:0000256" key="4">
    <source>
        <dbReference type="ARBA" id="ARBA00022989"/>
    </source>
</evidence>
<feature type="domain" description="ABC3 transporter permease C-terminal" evidence="8">
    <location>
        <begin position="261"/>
        <end position="372"/>
    </location>
</feature>
<dbReference type="InterPro" id="IPR050250">
    <property type="entry name" value="Macrolide_Exporter_MacB"/>
</dbReference>
<evidence type="ECO:0000313" key="9">
    <source>
        <dbReference type="EMBL" id="GKX32155.1"/>
    </source>
</evidence>
<accession>A0A9W5YDM0</accession>
<evidence type="ECO:0000256" key="5">
    <source>
        <dbReference type="ARBA" id="ARBA00023136"/>
    </source>
</evidence>
<feature type="transmembrane region" description="Helical" evidence="7">
    <location>
        <begin position="16"/>
        <end position="36"/>
    </location>
</feature>
<dbReference type="RefSeq" id="WP_281819581.1">
    <property type="nucleotide sequence ID" value="NZ_BRLB01000027.1"/>
</dbReference>
<evidence type="ECO:0000256" key="7">
    <source>
        <dbReference type="SAM" id="Phobius"/>
    </source>
</evidence>
<dbReference type="GO" id="GO:0005886">
    <property type="term" value="C:plasma membrane"/>
    <property type="evidence" value="ECO:0007669"/>
    <property type="project" value="UniProtKB-SubCell"/>
</dbReference>
<keyword evidence="2" id="KW-1003">Cell membrane</keyword>